<evidence type="ECO:0000256" key="3">
    <source>
        <dbReference type="ARBA" id="ARBA00022989"/>
    </source>
</evidence>
<dbReference type="PANTHER" id="PTHR43394">
    <property type="entry name" value="ATP-DEPENDENT PERMEASE MDL1, MITOCHONDRIAL"/>
    <property type="match status" value="1"/>
</dbReference>
<evidence type="ECO:0000256" key="4">
    <source>
        <dbReference type="ARBA" id="ARBA00023136"/>
    </source>
</evidence>
<feature type="transmembrane region" description="Helical" evidence="5">
    <location>
        <begin position="164"/>
        <end position="186"/>
    </location>
</feature>
<name>A0A7S8HCD8_9HYPH</name>
<keyword evidence="2 5" id="KW-0812">Transmembrane</keyword>
<dbReference type="AlphaFoldDB" id="A0A7S8HCD8"/>
<evidence type="ECO:0000256" key="1">
    <source>
        <dbReference type="ARBA" id="ARBA00004651"/>
    </source>
</evidence>
<dbReference type="CDD" id="cd07346">
    <property type="entry name" value="ABC_6TM_exporters"/>
    <property type="match status" value="1"/>
</dbReference>
<dbReference type="InterPro" id="IPR036640">
    <property type="entry name" value="ABC1_TM_sf"/>
</dbReference>
<dbReference type="InterPro" id="IPR011527">
    <property type="entry name" value="ABC1_TM_dom"/>
</dbReference>
<comment type="subcellular location">
    <subcellularLocation>
        <location evidence="1">Cell membrane</location>
        <topology evidence="1">Multi-pass membrane protein</topology>
    </subcellularLocation>
</comment>
<dbReference type="Pfam" id="PF00664">
    <property type="entry name" value="ABC_membrane"/>
    <property type="match status" value="1"/>
</dbReference>
<feature type="domain" description="ABC transmembrane type-1" evidence="7">
    <location>
        <begin position="78"/>
        <end position="316"/>
    </location>
</feature>
<dbReference type="KEGG" id="kmn:HW532_13525"/>
<dbReference type="PROSITE" id="PS50893">
    <property type="entry name" value="ABC_TRANSPORTER_2"/>
    <property type="match status" value="1"/>
</dbReference>
<dbReference type="SUPFAM" id="SSF52540">
    <property type="entry name" value="P-loop containing nucleoside triphosphate hydrolases"/>
    <property type="match status" value="1"/>
</dbReference>
<accession>A0A7S8HCD8</accession>
<dbReference type="GO" id="GO:0005886">
    <property type="term" value="C:plasma membrane"/>
    <property type="evidence" value="ECO:0007669"/>
    <property type="project" value="UniProtKB-SubCell"/>
</dbReference>
<evidence type="ECO:0000313" key="9">
    <source>
        <dbReference type="Proteomes" id="UP000593594"/>
    </source>
</evidence>
<dbReference type="GO" id="GO:0015421">
    <property type="term" value="F:ABC-type oligopeptide transporter activity"/>
    <property type="evidence" value="ECO:0007669"/>
    <property type="project" value="TreeGrafter"/>
</dbReference>
<dbReference type="EMBL" id="CP058214">
    <property type="protein sequence ID" value="QPC43617.1"/>
    <property type="molecule type" value="Genomic_DNA"/>
</dbReference>
<dbReference type="Gene3D" id="1.20.1560.10">
    <property type="entry name" value="ABC transporter type 1, transmembrane domain"/>
    <property type="match status" value="1"/>
</dbReference>
<dbReference type="GO" id="GO:0005524">
    <property type="term" value="F:ATP binding"/>
    <property type="evidence" value="ECO:0007669"/>
    <property type="project" value="UniProtKB-KW"/>
</dbReference>
<dbReference type="PROSITE" id="PS50929">
    <property type="entry name" value="ABC_TM1F"/>
    <property type="match status" value="1"/>
</dbReference>
<sequence>MDANLFRYIWRHTRRAQIWILFVILASMPIYFLSLDLPKQIVNGPIQGEGFATPGATATFLNVAFDLPSWLGGGHVALFDGFELPRLDYLVALSMTFLALVCVNGLFKFYINTFKGRLGERMLRRMRYDLVDRILRFPLTHFRRVKSPEIATMIKDEVEPLGGFIGDAFVQPFFLGGQALTAMIFILAQNVWLGLIAGGIVAVQAFIIPRLRRRLIVLAKQRQLTARELAGRVGEVIDGISEVHLNDTSNRERADIASRLGRIFFIRYEFYQRKHGVKFLNNFLAQLTPFLFYFIGGYFALRGSLDIGQLVAVIAAYKDLPSPIKELIDWDQQRLDVQVKYTQVIEQFAPDEMMDPALQEPTDGPVGPLPGPLALANVSVTDETGAKLLEPTSFSMDVSERIAVLGALNSGGETVAEVMARLVQPTSGRVTVGGKGLETLPEAVTGRRIGYVGADTYFPFGSVRDALLYGLMHAPQGDPPADDDAERKRAEALAAGNTTLDIAANWIDYEAAGVRDAEGLSERIMDALDIACLRDDIFDLGLRAAIDMKSHPQFAERVLEARMALRSQLKEPPLSQLVESFDPDRYNNQATVAENILFGTATGPALMAEELPRNRYLLSILKERGLDGRLLEMGREIAETVIELFSGLDPDHPFFEQLSLMSADEIPDYQAVLGRVGPDGRGGEEDQAKLMSLAFLYIEPRHRLGLLDDPLRQELVAVRGVFHERLPESLADAIAFYEPDKYNAAASLQDNVLFGRVAYGLADGPRRVREAVASVLDKLDMHELVVETGLDFNIGTGGKRLTAGQRQKLALARVLIKRPDLIIVNRGLSALDARVRTGITKRLLAAAAGDGGESGDTGDTGGDREGFGLFWILIDPSLAETFDRILVFEAGHLAEDGTPDSLREKKGRYAELVA</sequence>
<dbReference type="RefSeq" id="WP_213160983.1">
    <property type="nucleotide sequence ID" value="NZ_CP058214.1"/>
</dbReference>
<feature type="transmembrane region" description="Helical" evidence="5">
    <location>
        <begin position="192"/>
        <end position="211"/>
    </location>
</feature>
<organism evidence="8 9">
    <name type="scientific">Kaustia mangrovi</name>
    <dbReference type="NCBI Taxonomy" id="2593653"/>
    <lineage>
        <taxon>Bacteria</taxon>
        <taxon>Pseudomonadati</taxon>
        <taxon>Pseudomonadota</taxon>
        <taxon>Alphaproteobacteria</taxon>
        <taxon>Hyphomicrobiales</taxon>
        <taxon>Parvibaculaceae</taxon>
        <taxon>Kaustia</taxon>
    </lineage>
</organism>
<keyword evidence="3 5" id="KW-1133">Transmembrane helix</keyword>
<dbReference type="Proteomes" id="UP000593594">
    <property type="component" value="Chromosome"/>
</dbReference>
<evidence type="ECO:0000256" key="2">
    <source>
        <dbReference type="ARBA" id="ARBA00022692"/>
    </source>
</evidence>
<keyword evidence="9" id="KW-1185">Reference proteome</keyword>
<dbReference type="PANTHER" id="PTHR43394:SF1">
    <property type="entry name" value="ATP-BINDING CASSETTE SUB-FAMILY B MEMBER 10, MITOCHONDRIAL"/>
    <property type="match status" value="1"/>
</dbReference>
<reference evidence="8 9" key="1">
    <citation type="submission" date="2020-06" db="EMBL/GenBank/DDBJ databases">
        <title>Genome sequence of 2 isolates from Red Sea Mangroves.</title>
        <authorList>
            <person name="Sefrji F."/>
            <person name="Michoud G."/>
            <person name="Merlino G."/>
            <person name="Daffonchio D."/>
        </authorList>
    </citation>
    <scope>NUCLEOTIDE SEQUENCE [LARGE SCALE GENOMIC DNA]</scope>
    <source>
        <strain evidence="8 9">R1DC25</strain>
    </source>
</reference>
<dbReference type="Gene3D" id="3.40.50.300">
    <property type="entry name" value="P-loop containing nucleotide triphosphate hydrolases"/>
    <property type="match status" value="2"/>
</dbReference>
<feature type="transmembrane region" description="Helical" evidence="5">
    <location>
        <begin position="279"/>
        <end position="301"/>
    </location>
</feature>
<protein>
    <submittedName>
        <fullName evidence="8">ABC transporter ATP-binding protein</fullName>
    </submittedName>
</protein>
<dbReference type="GO" id="GO:0016887">
    <property type="term" value="F:ATP hydrolysis activity"/>
    <property type="evidence" value="ECO:0007669"/>
    <property type="project" value="InterPro"/>
</dbReference>
<feature type="domain" description="ABC transporter" evidence="6">
    <location>
        <begin position="373"/>
        <end position="914"/>
    </location>
</feature>
<evidence type="ECO:0000259" key="7">
    <source>
        <dbReference type="PROSITE" id="PS50929"/>
    </source>
</evidence>
<evidence type="ECO:0000313" key="8">
    <source>
        <dbReference type="EMBL" id="QPC43617.1"/>
    </source>
</evidence>
<evidence type="ECO:0000256" key="5">
    <source>
        <dbReference type="SAM" id="Phobius"/>
    </source>
</evidence>
<proteinExistence type="predicted"/>
<feature type="transmembrane region" description="Helical" evidence="5">
    <location>
        <begin position="89"/>
        <end position="111"/>
    </location>
</feature>
<keyword evidence="8" id="KW-0067">ATP-binding</keyword>
<evidence type="ECO:0000259" key="6">
    <source>
        <dbReference type="PROSITE" id="PS50893"/>
    </source>
</evidence>
<feature type="transmembrane region" description="Helical" evidence="5">
    <location>
        <begin position="16"/>
        <end position="34"/>
    </location>
</feature>
<keyword evidence="4 5" id="KW-0472">Membrane</keyword>
<dbReference type="SUPFAM" id="SSF90123">
    <property type="entry name" value="ABC transporter transmembrane region"/>
    <property type="match status" value="1"/>
</dbReference>
<keyword evidence="8" id="KW-0547">Nucleotide-binding</keyword>
<dbReference type="InterPro" id="IPR003439">
    <property type="entry name" value="ABC_transporter-like_ATP-bd"/>
</dbReference>
<dbReference type="InterPro" id="IPR039421">
    <property type="entry name" value="Type_1_exporter"/>
</dbReference>
<dbReference type="InterPro" id="IPR027417">
    <property type="entry name" value="P-loop_NTPase"/>
</dbReference>
<gene>
    <name evidence="8" type="ORF">HW532_13525</name>
</gene>